<organism evidence="1 2">
    <name type="scientific">Blastopirellula marina DSM 3645</name>
    <dbReference type="NCBI Taxonomy" id="314230"/>
    <lineage>
        <taxon>Bacteria</taxon>
        <taxon>Pseudomonadati</taxon>
        <taxon>Planctomycetota</taxon>
        <taxon>Planctomycetia</taxon>
        <taxon>Pirellulales</taxon>
        <taxon>Pirellulaceae</taxon>
        <taxon>Blastopirellula</taxon>
    </lineage>
</organism>
<proteinExistence type="predicted"/>
<evidence type="ECO:0000313" key="1">
    <source>
        <dbReference type="EMBL" id="EAQ81718.1"/>
    </source>
</evidence>
<comment type="caution">
    <text evidence="1">The sequence shown here is derived from an EMBL/GenBank/DDBJ whole genome shotgun (WGS) entry which is preliminary data.</text>
</comment>
<name>A3ZPP0_9BACT</name>
<reference evidence="1 2" key="1">
    <citation type="submission" date="2006-02" db="EMBL/GenBank/DDBJ databases">
        <authorList>
            <person name="Amann R."/>
            <person name="Ferriera S."/>
            <person name="Johnson J."/>
            <person name="Kravitz S."/>
            <person name="Halpern A."/>
            <person name="Remington K."/>
            <person name="Beeson K."/>
            <person name="Tran B."/>
            <person name="Rogers Y.-H."/>
            <person name="Friedman R."/>
            <person name="Venter J.C."/>
        </authorList>
    </citation>
    <scope>NUCLEOTIDE SEQUENCE [LARGE SCALE GENOMIC DNA]</scope>
    <source>
        <strain evidence="1 2">DSM 3645</strain>
    </source>
</reference>
<gene>
    <name evidence="1" type="ORF">DSM3645_29092</name>
</gene>
<evidence type="ECO:0000313" key="2">
    <source>
        <dbReference type="Proteomes" id="UP000004358"/>
    </source>
</evidence>
<dbReference type="AlphaFoldDB" id="A3ZPP0"/>
<accession>A3ZPP0</accession>
<dbReference type="EMBL" id="AANZ01000004">
    <property type="protein sequence ID" value="EAQ81718.1"/>
    <property type="molecule type" value="Genomic_DNA"/>
</dbReference>
<dbReference type="Proteomes" id="UP000004358">
    <property type="component" value="Unassembled WGS sequence"/>
</dbReference>
<protein>
    <submittedName>
        <fullName evidence="1">Uncharacterized protein</fullName>
    </submittedName>
</protein>
<dbReference type="HOGENOM" id="CLU_3115115_0_0_0"/>
<sequence length="50" mass="5714">MPACNEELNLERAHAEITAVIESLVDYDHEFIFTENHLEGPAVLMRTSRT</sequence>